<dbReference type="InterPro" id="IPR036947">
    <property type="entry name" value="POLO_box_dom_sf"/>
</dbReference>
<dbReference type="SUPFAM" id="SSF56112">
    <property type="entry name" value="Protein kinase-like (PK-like)"/>
    <property type="match status" value="1"/>
</dbReference>
<comment type="caution">
    <text evidence="9">The sequence shown here is derived from an EMBL/GenBank/DDBJ whole genome shotgun (WGS) entry which is preliminary data.</text>
</comment>
<dbReference type="FunFam" id="3.30.1120.30:FF:000004">
    <property type="entry name" value="Serine/threonine-protein kinase"/>
    <property type="match status" value="1"/>
</dbReference>
<feature type="region of interest" description="Disordered" evidence="7">
    <location>
        <begin position="870"/>
        <end position="894"/>
    </location>
</feature>
<dbReference type="GO" id="GO:0005816">
    <property type="term" value="C:spindle pole body"/>
    <property type="evidence" value="ECO:0007669"/>
    <property type="project" value="TreeGrafter"/>
</dbReference>
<evidence type="ECO:0000256" key="1">
    <source>
        <dbReference type="ARBA" id="ARBA00022527"/>
    </source>
</evidence>
<reference evidence="9" key="2">
    <citation type="submission" date="2023-05" db="EMBL/GenBank/DDBJ databases">
        <authorList>
            <consortium name="Lawrence Berkeley National Laboratory"/>
            <person name="Steindorff A."/>
            <person name="Hensen N."/>
            <person name="Bonometti L."/>
            <person name="Westerberg I."/>
            <person name="Brannstrom I.O."/>
            <person name="Guillou S."/>
            <person name="Cros-Aarteil S."/>
            <person name="Calhoun S."/>
            <person name="Haridas S."/>
            <person name="Kuo A."/>
            <person name="Mondo S."/>
            <person name="Pangilinan J."/>
            <person name="Riley R."/>
            <person name="Labutti K."/>
            <person name="Andreopoulos B."/>
            <person name="Lipzen A."/>
            <person name="Chen C."/>
            <person name="Yanf M."/>
            <person name="Daum C."/>
            <person name="Ng V."/>
            <person name="Clum A."/>
            <person name="Ohm R."/>
            <person name="Martin F."/>
            <person name="Silar P."/>
            <person name="Natvig D."/>
            <person name="Lalanne C."/>
            <person name="Gautier V."/>
            <person name="Ament-Velasquez S.L."/>
            <person name="Kruys A."/>
            <person name="Hutchinson M.I."/>
            <person name="Powell A.J."/>
            <person name="Barry K."/>
            <person name="Miller A.N."/>
            <person name="Grigoriev I.V."/>
            <person name="Debuchy R."/>
            <person name="Gladieux P."/>
            <person name="Thoren M.H."/>
            <person name="Johannesson H."/>
        </authorList>
    </citation>
    <scope>NUCLEOTIDE SEQUENCE</scope>
    <source>
        <strain evidence="9">CBS 532.94</strain>
    </source>
</reference>
<dbReference type="PANTHER" id="PTHR24345">
    <property type="entry name" value="SERINE/THREONINE-PROTEIN KINASE PLK"/>
    <property type="match status" value="1"/>
</dbReference>
<dbReference type="InterPro" id="IPR008271">
    <property type="entry name" value="Ser/Thr_kinase_AS"/>
</dbReference>
<feature type="compositionally biased region" description="Polar residues" evidence="7">
    <location>
        <begin position="521"/>
        <end position="541"/>
    </location>
</feature>
<keyword evidence="3 6" id="KW-0547">Nucleotide-binding</keyword>
<dbReference type="GO" id="GO:0005524">
    <property type="term" value="F:ATP binding"/>
    <property type="evidence" value="ECO:0007669"/>
    <property type="project" value="UniProtKB-UniRule"/>
</dbReference>
<proteinExistence type="predicted"/>
<evidence type="ECO:0000256" key="4">
    <source>
        <dbReference type="ARBA" id="ARBA00022777"/>
    </source>
</evidence>
<feature type="region of interest" description="Disordered" evidence="7">
    <location>
        <begin position="26"/>
        <end position="53"/>
    </location>
</feature>
<dbReference type="Pfam" id="PF00069">
    <property type="entry name" value="Pkinase"/>
    <property type="match status" value="1"/>
</dbReference>
<feature type="region of interest" description="Disordered" evidence="7">
    <location>
        <begin position="434"/>
        <end position="573"/>
    </location>
</feature>
<keyword evidence="10" id="KW-1185">Reference proteome</keyword>
<evidence type="ECO:0000256" key="7">
    <source>
        <dbReference type="SAM" id="MobiDB-lite"/>
    </source>
</evidence>
<dbReference type="AlphaFoldDB" id="A0AAN7H9Z1"/>
<dbReference type="CDD" id="cd14099">
    <property type="entry name" value="STKc_PLK"/>
    <property type="match status" value="1"/>
</dbReference>
<reference evidence="9" key="1">
    <citation type="journal article" date="2023" name="Mol. Phylogenet. Evol.">
        <title>Genome-scale phylogeny and comparative genomics of the fungal order Sordariales.</title>
        <authorList>
            <person name="Hensen N."/>
            <person name="Bonometti L."/>
            <person name="Westerberg I."/>
            <person name="Brannstrom I.O."/>
            <person name="Guillou S."/>
            <person name="Cros-Aarteil S."/>
            <person name="Calhoun S."/>
            <person name="Haridas S."/>
            <person name="Kuo A."/>
            <person name="Mondo S."/>
            <person name="Pangilinan J."/>
            <person name="Riley R."/>
            <person name="LaButti K."/>
            <person name="Andreopoulos B."/>
            <person name="Lipzen A."/>
            <person name="Chen C."/>
            <person name="Yan M."/>
            <person name="Daum C."/>
            <person name="Ng V."/>
            <person name="Clum A."/>
            <person name="Steindorff A."/>
            <person name="Ohm R.A."/>
            <person name="Martin F."/>
            <person name="Silar P."/>
            <person name="Natvig D.O."/>
            <person name="Lalanne C."/>
            <person name="Gautier V."/>
            <person name="Ament-Velasquez S.L."/>
            <person name="Kruys A."/>
            <person name="Hutchinson M.I."/>
            <person name="Powell A.J."/>
            <person name="Barry K."/>
            <person name="Miller A.N."/>
            <person name="Grigoriev I.V."/>
            <person name="Debuchy R."/>
            <person name="Gladieux P."/>
            <person name="Hiltunen Thoren M."/>
            <person name="Johannesson H."/>
        </authorList>
    </citation>
    <scope>NUCLEOTIDE SEQUENCE</scope>
    <source>
        <strain evidence="9">CBS 532.94</strain>
    </source>
</reference>
<dbReference type="GO" id="GO:0005737">
    <property type="term" value="C:cytoplasm"/>
    <property type="evidence" value="ECO:0007669"/>
    <property type="project" value="TreeGrafter"/>
</dbReference>
<accession>A0AAN7H9Z1</accession>
<dbReference type="PANTHER" id="PTHR24345:SF0">
    <property type="entry name" value="CELL CYCLE SERINE_THREONINE-PROTEIN KINASE CDC5_MSD2"/>
    <property type="match status" value="1"/>
</dbReference>
<dbReference type="Proteomes" id="UP001303760">
    <property type="component" value="Unassembled WGS sequence"/>
</dbReference>
<feature type="domain" description="Protein kinase" evidence="8">
    <location>
        <begin position="58"/>
        <end position="319"/>
    </location>
</feature>
<keyword evidence="4" id="KW-0418">Kinase</keyword>
<dbReference type="PROSITE" id="PS00108">
    <property type="entry name" value="PROTEIN_KINASE_ST"/>
    <property type="match status" value="1"/>
</dbReference>
<dbReference type="GO" id="GO:0005634">
    <property type="term" value="C:nucleus"/>
    <property type="evidence" value="ECO:0007669"/>
    <property type="project" value="TreeGrafter"/>
</dbReference>
<dbReference type="GO" id="GO:0000922">
    <property type="term" value="C:spindle pole"/>
    <property type="evidence" value="ECO:0007669"/>
    <property type="project" value="TreeGrafter"/>
</dbReference>
<evidence type="ECO:0000313" key="9">
    <source>
        <dbReference type="EMBL" id="KAK4237137.1"/>
    </source>
</evidence>
<name>A0AAN7H9Z1_9PEZI</name>
<dbReference type="CDD" id="cd13118">
    <property type="entry name" value="POLO_box_1"/>
    <property type="match status" value="1"/>
</dbReference>
<evidence type="ECO:0000256" key="6">
    <source>
        <dbReference type="PROSITE-ProRule" id="PRU10141"/>
    </source>
</evidence>
<feature type="compositionally biased region" description="Basic and acidic residues" evidence="7">
    <location>
        <begin position="556"/>
        <end position="566"/>
    </location>
</feature>
<evidence type="ECO:0000256" key="3">
    <source>
        <dbReference type="ARBA" id="ARBA00022741"/>
    </source>
</evidence>
<dbReference type="PROSITE" id="PS50011">
    <property type="entry name" value="PROTEIN_KINASE_DOM"/>
    <property type="match status" value="1"/>
</dbReference>
<dbReference type="InterPro" id="IPR000719">
    <property type="entry name" value="Prot_kinase_dom"/>
</dbReference>
<dbReference type="GO" id="GO:0007052">
    <property type="term" value="P:mitotic spindle organization"/>
    <property type="evidence" value="ECO:0007669"/>
    <property type="project" value="TreeGrafter"/>
</dbReference>
<dbReference type="InterPro" id="IPR033701">
    <property type="entry name" value="POLO_box_1"/>
</dbReference>
<sequence>MEALSPRDANAQRLPRVHEMKTKAAAALKTVRDKEHPPPPPSNVVEPPSSDRKDGVVYQVGKLLGKGGFAICYEGKAAGASKRVALKIVKSQMPSKMEQKFQTELQIHSKMRHQNIVQFHRAFTFQSCTYLVLELCPNGSLMDMVKRRKGLTEAEVRFYTVQIAGAIKYMHAKGIIHRDLKMGNIFLDKYMNAKIGDFGLAALLLTGKDMQVMRRTTLCGTPNYIAPEILEKGKKGHDHMVDIWSLGIIVFAMLTSKPPFQSSTTDEIYRRAKDRDYEWPSSETSQKYISQEAKDLVATMLQDADRRPGPDTIVAHPFFTSGYMPVATDITYKLRELPPENPAFYEPLANSQAHSLNLQNVQEMCRECGVGPWCQSQLVFRNIWREMAEEEQNGLTPVIPLAEGVVYRPFDEIKNEQKLQARLAAEQLAKQASQLSLSDKPGNLRESTQAQKPSSGLLRAPPQSFAAQQRAQHRPTTTTAISRSKTVTEPISRPTAASRPRSGRETPTESRQPTDEEVPVSKTSTRSTRSQAVTSTRSQPAVGSEDPASRPRRSASMREKRQEERLSLFSPTEYQEIVPGSQPDVVLERLQKLQAELERALNSRTMALVSSRDKMPPAPHIVVKWVDYTNKFGLGYVLNDGSVGCILRSIPSPDGSNPGKLPPAYLLVHDAERHFMRRDDPNYKARHQIVPMKEGIYFYENNGESGISRVRVAPENFMLPVNPDGTVGKLSAGKDIYDHRKRERIVLWKKFANYMMAYGREMESPEQTDEVAIRVPTITDPTAAPPDVVTFYQRFGDVGCWMFSDGHMQFNFPDHTKIVLDAAGTWCHFWHLPQEAAKTLEESGTLSESALDDRAVLSYPLQTLLNFATVPKQPSRSTGTSSRRRPEISPDLQGIPAANHFRQKIEFIRDIVREWNANGGIGRSDMSREKRLRWTGVRETRNVQIPAKHVWVTIGARGGDERVAALVDPRRPGEIGEDIDESKKR</sequence>
<keyword evidence="5 6" id="KW-0067">ATP-binding</keyword>
<dbReference type="InterPro" id="IPR017441">
    <property type="entry name" value="Protein_kinase_ATP_BS"/>
</dbReference>
<dbReference type="PROSITE" id="PS00107">
    <property type="entry name" value="PROTEIN_KINASE_ATP"/>
    <property type="match status" value="1"/>
</dbReference>
<keyword evidence="1" id="KW-0723">Serine/threonine-protein kinase</keyword>
<keyword evidence="2" id="KW-0808">Transferase</keyword>
<dbReference type="SUPFAM" id="SSF82615">
    <property type="entry name" value="Polo-box domain"/>
    <property type="match status" value="2"/>
</dbReference>
<dbReference type="InterPro" id="IPR011009">
    <property type="entry name" value="Kinase-like_dom_sf"/>
</dbReference>
<feature type="compositionally biased region" description="Polar residues" evidence="7">
    <location>
        <begin position="445"/>
        <end position="454"/>
    </location>
</feature>
<feature type="compositionally biased region" description="Polar residues" evidence="7">
    <location>
        <begin position="465"/>
        <end position="489"/>
    </location>
</feature>
<dbReference type="SMART" id="SM00220">
    <property type="entry name" value="S_TKc"/>
    <property type="match status" value="1"/>
</dbReference>
<evidence type="ECO:0000256" key="2">
    <source>
        <dbReference type="ARBA" id="ARBA00022679"/>
    </source>
</evidence>
<evidence type="ECO:0000256" key="5">
    <source>
        <dbReference type="ARBA" id="ARBA00022840"/>
    </source>
</evidence>
<dbReference type="FunFam" id="1.10.510.10:FF:000571">
    <property type="entry name" value="Maternal embryonic leucine zipper kinase"/>
    <property type="match status" value="1"/>
</dbReference>
<evidence type="ECO:0000313" key="10">
    <source>
        <dbReference type="Proteomes" id="UP001303760"/>
    </source>
</evidence>
<organism evidence="9 10">
    <name type="scientific">Achaetomium macrosporum</name>
    <dbReference type="NCBI Taxonomy" id="79813"/>
    <lineage>
        <taxon>Eukaryota</taxon>
        <taxon>Fungi</taxon>
        <taxon>Dikarya</taxon>
        <taxon>Ascomycota</taxon>
        <taxon>Pezizomycotina</taxon>
        <taxon>Sordariomycetes</taxon>
        <taxon>Sordariomycetidae</taxon>
        <taxon>Sordariales</taxon>
        <taxon>Chaetomiaceae</taxon>
        <taxon>Achaetomium</taxon>
    </lineage>
</organism>
<protein>
    <recommendedName>
        <fullName evidence="8">Protein kinase domain-containing protein</fullName>
    </recommendedName>
</protein>
<evidence type="ECO:0000259" key="8">
    <source>
        <dbReference type="PROSITE" id="PS50011"/>
    </source>
</evidence>
<dbReference type="Gene3D" id="1.10.510.10">
    <property type="entry name" value="Transferase(Phosphotransferase) domain 1"/>
    <property type="match status" value="1"/>
</dbReference>
<feature type="compositionally biased region" description="Basic and acidic residues" evidence="7">
    <location>
        <begin position="502"/>
        <end position="514"/>
    </location>
</feature>
<dbReference type="Gene3D" id="3.30.1120.30">
    <property type="entry name" value="POLO box domain"/>
    <property type="match status" value="1"/>
</dbReference>
<gene>
    <name evidence="9" type="ORF">C8A03DRAFT_16277</name>
</gene>
<dbReference type="GO" id="GO:0000776">
    <property type="term" value="C:kinetochore"/>
    <property type="evidence" value="ECO:0007669"/>
    <property type="project" value="TreeGrafter"/>
</dbReference>
<dbReference type="GO" id="GO:0004674">
    <property type="term" value="F:protein serine/threonine kinase activity"/>
    <property type="evidence" value="ECO:0007669"/>
    <property type="project" value="UniProtKB-KW"/>
</dbReference>
<feature type="binding site" evidence="6">
    <location>
        <position position="87"/>
    </location>
    <ligand>
        <name>ATP</name>
        <dbReference type="ChEBI" id="CHEBI:30616"/>
    </ligand>
</feature>
<dbReference type="EMBL" id="MU860153">
    <property type="protein sequence ID" value="KAK4237137.1"/>
    <property type="molecule type" value="Genomic_DNA"/>
</dbReference>